<accession>A0A0F9DNP0</accession>
<reference evidence="2" key="1">
    <citation type="journal article" date="2015" name="Nature">
        <title>Complex archaea that bridge the gap between prokaryotes and eukaryotes.</title>
        <authorList>
            <person name="Spang A."/>
            <person name="Saw J.H."/>
            <person name="Jorgensen S.L."/>
            <person name="Zaremba-Niedzwiedzka K."/>
            <person name="Martijn J."/>
            <person name="Lind A.E."/>
            <person name="van Eijk R."/>
            <person name="Schleper C."/>
            <person name="Guy L."/>
            <person name="Ettema T.J."/>
        </authorList>
    </citation>
    <scope>NUCLEOTIDE SEQUENCE</scope>
</reference>
<sequence length="462" mass="50364">MAVPSGFRAFFIDVKDNVVYQDFVIRFSNHWEDIRLPIGGFRIYKGRKPLYGFEILKASLIPPKELEIIDIFEWRNIKIFGVQLQSVYDDQGRYNPAAAAVNESGNSVTWSTLAASTRTLKMDGFRFIKPLLVTSGQNTTRNLEPDFLQFPNITIYDQLINAAKSQLEIEKFKHKEFNIETSGDDMFDILFGDSFFLENNELVNDSDDGANTIKLVAKRIEYSITKPPAGRGGLRRRIQGSKKFTLWKMGKAKRFNTYDETVKSSRERSKGFGQARQSLSGIGSTFRSSPLPPIRTKIPIDASRWSEFPATQDVDMGGFTTTNQNFIDVENGICMGGFTTVAVTTTEEYNSGVWSAGGALGTAIRTHGGSGNNLDAISFGGPLAAPFTAVTEEYDSVVWTVGGALSTARGRLDGGGNSSSAISIGGDTGSVSAVTEEYNGVSWSTGGSLATARRGPGGDGIL</sequence>
<dbReference type="EMBL" id="LAZR01028212">
    <property type="protein sequence ID" value="KKL63319.1"/>
    <property type="molecule type" value="Genomic_DNA"/>
</dbReference>
<feature type="region of interest" description="Disordered" evidence="1">
    <location>
        <begin position="266"/>
        <end position="288"/>
    </location>
</feature>
<evidence type="ECO:0000256" key="1">
    <source>
        <dbReference type="SAM" id="MobiDB-lite"/>
    </source>
</evidence>
<name>A0A0F9DNP0_9ZZZZ</name>
<organism evidence="2">
    <name type="scientific">marine sediment metagenome</name>
    <dbReference type="NCBI Taxonomy" id="412755"/>
    <lineage>
        <taxon>unclassified sequences</taxon>
        <taxon>metagenomes</taxon>
        <taxon>ecological metagenomes</taxon>
    </lineage>
</organism>
<feature type="compositionally biased region" description="Polar residues" evidence="1">
    <location>
        <begin position="275"/>
        <end position="288"/>
    </location>
</feature>
<dbReference type="AlphaFoldDB" id="A0A0F9DNP0"/>
<protein>
    <submittedName>
        <fullName evidence="2">Uncharacterized protein</fullName>
    </submittedName>
</protein>
<gene>
    <name evidence="2" type="ORF">LCGC14_2176280</name>
</gene>
<proteinExistence type="predicted"/>
<comment type="caution">
    <text evidence="2">The sequence shown here is derived from an EMBL/GenBank/DDBJ whole genome shotgun (WGS) entry which is preliminary data.</text>
</comment>
<evidence type="ECO:0000313" key="2">
    <source>
        <dbReference type="EMBL" id="KKL63319.1"/>
    </source>
</evidence>